<evidence type="ECO:0000259" key="5">
    <source>
        <dbReference type="Pfam" id="PF04542"/>
    </source>
</evidence>
<dbReference type="Gene3D" id="1.10.1740.10">
    <property type="match status" value="1"/>
</dbReference>
<accession>A0ABV2LSS1</accession>
<keyword evidence="4" id="KW-0804">Transcription</keyword>
<comment type="similarity">
    <text evidence="1">Belongs to the sigma-70 factor family. ECF subfamily.</text>
</comment>
<dbReference type="SUPFAM" id="SSF88946">
    <property type="entry name" value="Sigma2 domain of RNA polymerase sigma factors"/>
    <property type="match status" value="1"/>
</dbReference>
<evidence type="ECO:0000256" key="4">
    <source>
        <dbReference type="ARBA" id="ARBA00023163"/>
    </source>
</evidence>
<reference evidence="6 7" key="1">
    <citation type="submission" date="2024-06" db="EMBL/GenBank/DDBJ databases">
        <title>Genomic Encyclopedia of Type Strains, Phase IV (KMG-IV): sequencing the most valuable type-strain genomes for metagenomic binning, comparative biology and taxonomic classification.</title>
        <authorList>
            <person name="Goeker M."/>
        </authorList>
    </citation>
    <scope>NUCLEOTIDE SEQUENCE [LARGE SCALE GENOMIC DNA]</scope>
    <source>
        <strain evidence="6 7">DSM 29388</strain>
    </source>
</reference>
<dbReference type="InterPro" id="IPR013325">
    <property type="entry name" value="RNA_pol_sigma_r2"/>
</dbReference>
<feature type="domain" description="RNA polymerase sigma-70 region 2" evidence="5">
    <location>
        <begin position="33"/>
        <end position="95"/>
    </location>
</feature>
<organism evidence="6 7">
    <name type="scientific">Moheibacter stercoris</name>
    <dbReference type="NCBI Taxonomy" id="1628251"/>
    <lineage>
        <taxon>Bacteria</taxon>
        <taxon>Pseudomonadati</taxon>
        <taxon>Bacteroidota</taxon>
        <taxon>Flavobacteriia</taxon>
        <taxon>Flavobacteriales</taxon>
        <taxon>Weeksellaceae</taxon>
        <taxon>Moheibacter</taxon>
    </lineage>
</organism>
<evidence type="ECO:0000256" key="3">
    <source>
        <dbReference type="ARBA" id="ARBA00023082"/>
    </source>
</evidence>
<dbReference type="PANTHER" id="PTHR43133">
    <property type="entry name" value="RNA POLYMERASE ECF-TYPE SIGMA FACTO"/>
    <property type="match status" value="1"/>
</dbReference>
<proteinExistence type="inferred from homology"/>
<dbReference type="RefSeq" id="WP_354508067.1">
    <property type="nucleotide sequence ID" value="NZ_JBEPMO010000005.1"/>
</dbReference>
<dbReference type="InterPro" id="IPR007627">
    <property type="entry name" value="RNA_pol_sigma70_r2"/>
</dbReference>
<dbReference type="Proteomes" id="UP001549146">
    <property type="component" value="Unassembled WGS sequence"/>
</dbReference>
<dbReference type="Pfam" id="PF04542">
    <property type="entry name" value="Sigma70_r2"/>
    <property type="match status" value="1"/>
</dbReference>
<dbReference type="PANTHER" id="PTHR43133:SF46">
    <property type="entry name" value="RNA POLYMERASE SIGMA-70 FACTOR ECF SUBFAMILY"/>
    <property type="match status" value="1"/>
</dbReference>
<comment type="caution">
    <text evidence="6">The sequence shown here is derived from an EMBL/GenBank/DDBJ whole genome shotgun (WGS) entry which is preliminary data.</text>
</comment>
<dbReference type="SUPFAM" id="SSF88659">
    <property type="entry name" value="Sigma3 and sigma4 domains of RNA polymerase sigma factors"/>
    <property type="match status" value="2"/>
</dbReference>
<sequence length="271" mass="32017">MKTLPTLPKAYKAQHVFDLLQKGNPLALQFIHMQYQKRLFWIGRRILKDDFVLETLVQDVFLKLWENREKIEEPEHIFFFLRFVLKRDCITYYTKPKNVFFRNLNSLENYENYQDYLYGFDPMVEKELLREQETEQINYEEVQKVIPFLSSRKQQLIQLCLKYGFRYKEIATVMGTSITQSSKDVRKAIAEIQAILLLPGSEEVSNDISFDIASRRSISQQQKTILELRLHKNLSFEEIAAHLNLSTRVVSKEFMVAYHSQSSSIKSSSHA</sequence>
<keyword evidence="7" id="KW-1185">Reference proteome</keyword>
<keyword evidence="2" id="KW-0805">Transcription regulation</keyword>
<dbReference type="InterPro" id="IPR036388">
    <property type="entry name" value="WH-like_DNA-bd_sf"/>
</dbReference>
<dbReference type="InterPro" id="IPR013324">
    <property type="entry name" value="RNA_pol_sigma_r3/r4-like"/>
</dbReference>
<gene>
    <name evidence="6" type="ORF">ABID46_001199</name>
</gene>
<evidence type="ECO:0000256" key="2">
    <source>
        <dbReference type="ARBA" id="ARBA00023015"/>
    </source>
</evidence>
<name>A0ABV2LSS1_9FLAO</name>
<dbReference type="NCBIfam" id="TIGR02937">
    <property type="entry name" value="sigma70-ECF"/>
    <property type="match status" value="1"/>
</dbReference>
<dbReference type="EMBL" id="JBEPMO010000005">
    <property type="protein sequence ID" value="MET3731625.1"/>
    <property type="molecule type" value="Genomic_DNA"/>
</dbReference>
<evidence type="ECO:0000313" key="7">
    <source>
        <dbReference type="Proteomes" id="UP001549146"/>
    </source>
</evidence>
<evidence type="ECO:0000313" key="6">
    <source>
        <dbReference type="EMBL" id="MET3731625.1"/>
    </source>
</evidence>
<evidence type="ECO:0000256" key="1">
    <source>
        <dbReference type="ARBA" id="ARBA00010641"/>
    </source>
</evidence>
<dbReference type="InterPro" id="IPR039425">
    <property type="entry name" value="RNA_pol_sigma-70-like"/>
</dbReference>
<keyword evidence="3" id="KW-0731">Sigma factor</keyword>
<dbReference type="InterPro" id="IPR014284">
    <property type="entry name" value="RNA_pol_sigma-70_dom"/>
</dbReference>
<protein>
    <submittedName>
        <fullName evidence="6">RNA polymerase sigma factor (Sigma-70 family)</fullName>
    </submittedName>
</protein>
<dbReference type="Gene3D" id="1.10.10.10">
    <property type="entry name" value="Winged helix-like DNA-binding domain superfamily/Winged helix DNA-binding domain"/>
    <property type="match status" value="1"/>
</dbReference>